<dbReference type="Pfam" id="PF00535">
    <property type="entry name" value="Glycos_transf_2"/>
    <property type="match status" value="1"/>
</dbReference>
<feature type="region of interest" description="Disordered" evidence="9">
    <location>
        <begin position="1"/>
        <end position="25"/>
    </location>
</feature>
<keyword evidence="5 10" id="KW-0812">Transmembrane</keyword>
<evidence type="ECO:0000313" key="13">
    <source>
        <dbReference type="EMBL" id="QDV84865.1"/>
    </source>
</evidence>
<keyword evidence="3 13" id="KW-0328">Glycosyltransferase</keyword>
<feature type="transmembrane region" description="Helical" evidence="10">
    <location>
        <begin position="267"/>
        <end position="286"/>
    </location>
</feature>
<evidence type="ECO:0000256" key="10">
    <source>
        <dbReference type="SAM" id="Phobius"/>
    </source>
</evidence>
<keyword evidence="4 13" id="KW-0808">Transferase</keyword>
<evidence type="ECO:0000256" key="2">
    <source>
        <dbReference type="ARBA" id="ARBA00022475"/>
    </source>
</evidence>
<dbReference type="Gene3D" id="3.90.550.10">
    <property type="entry name" value="Spore Coat Polysaccharide Biosynthesis Protein SpsA, Chain A"/>
    <property type="match status" value="1"/>
</dbReference>
<feature type="transmembrane region" description="Helical" evidence="10">
    <location>
        <begin position="229"/>
        <end position="247"/>
    </location>
</feature>
<feature type="transmembrane region" description="Helical" evidence="10">
    <location>
        <begin position="621"/>
        <end position="640"/>
    </location>
</feature>
<feature type="domain" description="Glycosyltransferase 2-like" evidence="11">
    <location>
        <begin position="28"/>
        <end position="187"/>
    </location>
</feature>
<sequence length="815" mass="90504">MHQFSQPTVQPRHVPTIPSTPQRSPSLSLVLPAWNEAEVIRQALAEAESALGGLTDRYEIIVVDDGSSDETAALVQQAADGNPAIRLIRHNGNLGYGAALRDGFAAATCDLVAFTDADCQFDLTELDRLLFLSRRYSIVCGYRIDRKDSRLRCFYSRVYNVIVRCLLGTEVRDVDCALKLFRRDVVQGLTISTSGFLVNSELLTEAKRQNHSVVEVGVSHRPRAAGSSTVSVFEIPTVLTGLIRYWWNTVQFPGAATKGVVSDPFSIVHALLLVIAALFLFTNLGYPLIDRDETRYAEIPREMLVSGNWVLPQLNFQPYYDKPPLLYWLCAISYRAFGISEWSARLVPALAAFGTLLATMWFGNRNVGSRIGLFAGGVLMLSVGFVFTSRYLLIDGVLTLLTTLSLFSVYEAIKPAAAKRALHLGWWLAAGVFCGLAFLTKGPLVLVLLIPPLIAFSWLTESYFAPTLRHYLMLLAVVAGIAAPWLVAVTMQDPSFLVEFFYRHNVARFAGEFHARPIWFFIPVLLLAGHPWTFLTIPYVGFLASRTRSASQDRPPVLGFLMLWSGWCFVFFSIAKCKLPTYLLPAAPALSLMIGHYLVYATKRSATHRREWFARFWSARTATAATCFAGVGFSAFIALTGSSVSVANYVWILIWASLLVGSLLMIADRHQGKYAWGSSSALAFLLAVMVMHQIVPAYSRRQTIFAPASPLRAKIPLEANSAIATLSHEFSEVPFYLQRSDVRHFDDRHASGLSEFIAENDHALIIMEKQVLIGQLRDQLPRGTRIQLIDERGPARLVQVTAASPRLAHNLHPVK</sequence>
<feature type="transmembrane region" description="Helical" evidence="10">
    <location>
        <begin position="556"/>
        <end position="575"/>
    </location>
</feature>
<evidence type="ECO:0000256" key="7">
    <source>
        <dbReference type="ARBA" id="ARBA00022989"/>
    </source>
</evidence>
<feature type="transmembrane region" description="Helical" evidence="10">
    <location>
        <begin position="674"/>
        <end position="695"/>
    </location>
</feature>
<accession>A0ABX5XVB9</accession>
<dbReference type="Pfam" id="PF02366">
    <property type="entry name" value="PMT"/>
    <property type="match status" value="1"/>
</dbReference>
<dbReference type="PANTHER" id="PTHR48090">
    <property type="entry name" value="UNDECAPRENYL-PHOSPHATE 4-DEOXY-4-FORMAMIDO-L-ARABINOSE TRANSFERASE-RELATED"/>
    <property type="match status" value="1"/>
</dbReference>
<evidence type="ECO:0000313" key="14">
    <source>
        <dbReference type="Proteomes" id="UP000318081"/>
    </source>
</evidence>
<gene>
    <name evidence="13" type="primary">arnT_1</name>
    <name evidence="13" type="ORF">TBK1r_38170</name>
</gene>
<dbReference type="GO" id="GO:0103015">
    <property type="term" value="F:4-amino-4-deoxy-L-arabinose transferase activity"/>
    <property type="evidence" value="ECO:0007669"/>
    <property type="project" value="UniProtKB-EC"/>
</dbReference>
<feature type="transmembrane region" description="Helical" evidence="10">
    <location>
        <begin position="518"/>
        <end position="544"/>
    </location>
</feature>
<evidence type="ECO:0000256" key="8">
    <source>
        <dbReference type="ARBA" id="ARBA00023136"/>
    </source>
</evidence>
<feature type="domain" description="ArnT-like N-terminal" evidence="12">
    <location>
        <begin position="286"/>
        <end position="494"/>
    </location>
</feature>
<evidence type="ECO:0000259" key="12">
    <source>
        <dbReference type="Pfam" id="PF02366"/>
    </source>
</evidence>
<dbReference type="InterPro" id="IPR003342">
    <property type="entry name" value="ArnT-like_N"/>
</dbReference>
<dbReference type="RefSeq" id="WP_145213707.1">
    <property type="nucleotide sequence ID" value="NZ_CP036432.1"/>
</dbReference>
<protein>
    <submittedName>
        <fullName evidence="13">Undecaprenyl phosphate-alpha-4-amino-4-deoxy-L-arabinose arabinosyl transferase</fullName>
        <ecNumber evidence="13">2.4.2.43</ecNumber>
    </submittedName>
</protein>
<reference evidence="13 14" key="1">
    <citation type="submission" date="2019-02" db="EMBL/GenBank/DDBJ databases">
        <title>Deep-cultivation of Planctomycetes and their phenomic and genomic characterization uncovers novel biology.</title>
        <authorList>
            <person name="Wiegand S."/>
            <person name="Jogler M."/>
            <person name="Boedeker C."/>
            <person name="Pinto D."/>
            <person name="Vollmers J."/>
            <person name="Rivas-Marin E."/>
            <person name="Kohn T."/>
            <person name="Peeters S.H."/>
            <person name="Heuer A."/>
            <person name="Rast P."/>
            <person name="Oberbeckmann S."/>
            <person name="Bunk B."/>
            <person name="Jeske O."/>
            <person name="Meyerdierks A."/>
            <person name="Storesund J.E."/>
            <person name="Kallscheuer N."/>
            <person name="Luecker S."/>
            <person name="Lage O.M."/>
            <person name="Pohl T."/>
            <person name="Merkel B.J."/>
            <person name="Hornburger P."/>
            <person name="Mueller R.-W."/>
            <person name="Bruemmer F."/>
            <person name="Labrenz M."/>
            <person name="Spormann A.M."/>
            <person name="Op den Camp H."/>
            <person name="Overmann J."/>
            <person name="Amann R."/>
            <person name="Jetten M.S.M."/>
            <person name="Mascher T."/>
            <person name="Medema M.H."/>
            <person name="Devos D.P."/>
            <person name="Kaster A.-K."/>
            <person name="Ovreas L."/>
            <person name="Rohde M."/>
            <person name="Galperin M.Y."/>
            <person name="Jogler C."/>
        </authorList>
    </citation>
    <scope>NUCLEOTIDE SEQUENCE [LARGE SCALE GENOMIC DNA]</scope>
    <source>
        <strain evidence="13 14">TBK1r</strain>
    </source>
</reference>
<feature type="transmembrane region" description="Helical" evidence="10">
    <location>
        <begin position="646"/>
        <end position="667"/>
    </location>
</feature>
<comment type="subcellular location">
    <subcellularLocation>
        <location evidence="1">Endomembrane system</location>
        <topology evidence="1">Multi-pass membrane protein</topology>
    </subcellularLocation>
</comment>
<feature type="transmembrane region" description="Helical" evidence="10">
    <location>
        <begin position="368"/>
        <end position="387"/>
    </location>
</feature>
<dbReference type="EC" id="2.4.2.43" evidence="13"/>
<feature type="transmembrane region" description="Helical" evidence="10">
    <location>
        <begin position="425"/>
        <end position="450"/>
    </location>
</feature>
<evidence type="ECO:0000259" key="11">
    <source>
        <dbReference type="Pfam" id="PF00535"/>
    </source>
</evidence>
<dbReference type="InterPro" id="IPR050256">
    <property type="entry name" value="Glycosyltransferase_2"/>
</dbReference>
<keyword evidence="8 10" id="KW-0472">Membrane</keyword>
<evidence type="ECO:0000256" key="3">
    <source>
        <dbReference type="ARBA" id="ARBA00022676"/>
    </source>
</evidence>
<evidence type="ECO:0000256" key="1">
    <source>
        <dbReference type="ARBA" id="ARBA00004127"/>
    </source>
</evidence>
<keyword evidence="14" id="KW-1185">Reference proteome</keyword>
<evidence type="ECO:0000256" key="6">
    <source>
        <dbReference type="ARBA" id="ARBA00022985"/>
    </source>
</evidence>
<feature type="transmembrane region" description="Helical" evidence="10">
    <location>
        <begin position="471"/>
        <end position="491"/>
    </location>
</feature>
<keyword evidence="6" id="KW-0448">Lipopolysaccharide biosynthesis</keyword>
<dbReference type="SUPFAM" id="SSF53448">
    <property type="entry name" value="Nucleotide-diphospho-sugar transferases"/>
    <property type="match status" value="1"/>
</dbReference>
<keyword evidence="7 10" id="KW-1133">Transmembrane helix</keyword>
<evidence type="ECO:0000256" key="9">
    <source>
        <dbReference type="SAM" id="MobiDB-lite"/>
    </source>
</evidence>
<evidence type="ECO:0000256" key="4">
    <source>
        <dbReference type="ARBA" id="ARBA00022679"/>
    </source>
</evidence>
<dbReference type="Proteomes" id="UP000318081">
    <property type="component" value="Chromosome"/>
</dbReference>
<name>A0ABX5XVB9_9BACT</name>
<organism evidence="13 14">
    <name type="scientific">Stieleria magnilauensis</name>
    <dbReference type="NCBI Taxonomy" id="2527963"/>
    <lineage>
        <taxon>Bacteria</taxon>
        <taxon>Pseudomonadati</taxon>
        <taxon>Planctomycetota</taxon>
        <taxon>Planctomycetia</taxon>
        <taxon>Pirellulales</taxon>
        <taxon>Pirellulaceae</taxon>
        <taxon>Stieleria</taxon>
    </lineage>
</organism>
<evidence type="ECO:0000256" key="5">
    <source>
        <dbReference type="ARBA" id="ARBA00022692"/>
    </source>
</evidence>
<proteinExistence type="predicted"/>
<feature type="transmembrane region" description="Helical" evidence="10">
    <location>
        <begin position="342"/>
        <end position="362"/>
    </location>
</feature>
<dbReference type="InterPro" id="IPR001173">
    <property type="entry name" value="Glyco_trans_2-like"/>
</dbReference>
<feature type="transmembrane region" description="Helical" evidence="10">
    <location>
        <begin position="581"/>
        <end position="600"/>
    </location>
</feature>
<dbReference type="PANTHER" id="PTHR48090:SF3">
    <property type="entry name" value="UNDECAPRENYL-PHOSPHATE 4-DEOXY-4-FORMAMIDO-L-ARABINOSE TRANSFERASE"/>
    <property type="match status" value="1"/>
</dbReference>
<dbReference type="CDD" id="cd04179">
    <property type="entry name" value="DPM_DPG-synthase_like"/>
    <property type="match status" value="1"/>
</dbReference>
<dbReference type="InterPro" id="IPR029044">
    <property type="entry name" value="Nucleotide-diphossugar_trans"/>
</dbReference>
<keyword evidence="2" id="KW-1003">Cell membrane</keyword>
<dbReference type="EMBL" id="CP036432">
    <property type="protein sequence ID" value="QDV84865.1"/>
    <property type="molecule type" value="Genomic_DNA"/>
</dbReference>